<evidence type="ECO:0000313" key="3">
    <source>
        <dbReference type="EMBL" id="KAL2056935.1"/>
    </source>
</evidence>
<feature type="compositionally biased region" description="Basic residues" evidence="1">
    <location>
        <begin position="48"/>
        <end position="58"/>
    </location>
</feature>
<sequence>MHRRLRSRKTPCRPGSDPTSQDHQDSPPSTDDESSPDTPTRSQDGPRGKRGKRGKRGQRGQQDQRDQQAHPPTGAGSSSRGGPRRAFCTQLCLQGLARGGPLDRRCPNVSNHCEEGHQGDRHQLDGEEFRMLLVEQLRRSRGDACQPLGMQGARGALFQVTLTSYGYTVVGKGTVLAFVKDLRHEAEVYRRLTTVQGVHVPICLGGIDLDYPLFYEDGIRIAHLMLLSWAGERLDGSKISTGTDGQRWTSDLVRAVNAIHRAGVLHRDIRMPNLLWNKETKRIMVIDFEGAEIMKAIRRTLLPMSSNGKRRRTLGAKKVDGEDKMFDMTKEDHVMRYRVAQDISAARTMFDSTVPIVAKYF</sequence>
<feature type="compositionally biased region" description="Low complexity" evidence="1">
    <location>
        <begin position="36"/>
        <end position="45"/>
    </location>
</feature>
<gene>
    <name evidence="3" type="ORF">ABVK25_002674</name>
</gene>
<evidence type="ECO:0000256" key="1">
    <source>
        <dbReference type="SAM" id="MobiDB-lite"/>
    </source>
</evidence>
<evidence type="ECO:0000313" key="4">
    <source>
        <dbReference type="Proteomes" id="UP001590951"/>
    </source>
</evidence>
<feature type="region of interest" description="Disordered" evidence="1">
    <location>
        <begin position="1"/>
        <end position="84"/>
    </location>
</feature>
<dbReference type="InterPro" id="IPR000719">
    <property type="entry name" value="Prot_kinase_dom"/>
</dbReference>
<dbReference type="PANTHER" id="PTHR37171:SF1">
    <property type="entry name" value="SERINE_THREONINE-PROTEIN KINASE YRZF-RELATED"/>
    <property type="match status" value="1"/>
</dbReference>
<name>A0ABR4BGS1_9LECA</name>
<proteinExistence type="predicted"/>
<dbReference type="Proteomes" id="UP001590951">
    <property type="component" value="Unassembled WGS sequence"/>
</dbReference>
<evidence type="ECO:0000259" key="2">
    <source>
        <dbReference type="Pfam" id="PF00069"/>
    </source>
</evidence>
<feature type="domain" description="Protein kinase" evidence="2">
    <location>
        <begin position="241"/>
        <end position="295"/>
    </location>
</feature>
<keyword evidence="4" id="KW-1185">Reference proteome</keyword>
<dbReference type="InterPro" id="IPR011009">
    <property type="entry name" value="Kinase-like_dom_sf"/>
</dbReference>
<feature type="compositionally biased region" description="Basic residues" evidence="1">
    <location>
        <begin position="1"/>
        <end position="11"/>
    </location>
</feature>
<dbReference type="Gene3D" id="1.10.510.10">
    <property type="entry name" value="Transferase(Phosphotransferase) domain 1"/>
    <property type="match status" value="1"/>
</dbReference>
<accession>A0ABR4BGS1</accession>
<comment type="caution">
    <text evidence="3">The sequence shown here is derived from an EMBL/GenBank/DDBJ whole genome shotgun (WGS) entry which is preliminary data.</text>
</comment>
<feature type="compositionally biased region" description="Low complexity" evidence="1">
    <location>
        <begin position="71"/>
        <end position="84"/>
    </location>
</feature>
<dbReference type="EMBL" id="JBHFEH010000006">
    <property type="protein sequence ID" value="KAL2056935.1"/>
    <property type="molecule type" value="Genomic_DNA"/>
</dbReference>
<dbReference type="PANTHER" id="PTHR37171">
    <property type="entry name" value="SERINE/THREONINE-PROTEIN KINASE YRZF-RELATED"/>
    <property type="match status" value="1"/>
</dbReference>
<dbReference type="SUPFAM" id="SSF56112">
    <property type="entry name" value="Protein kinase-like (PK-like)"/>
    <property type="match status" value="1"/>
</dbReference>
<protein>
    <recommendedName>
        <fullName evidence="2">Protein kinase domain-containing protein</fullName>
    </recommendedName>
</protein>
<dbReference type="InterPro" id="IPR052396">
    <property type="entry name" value="Meiotic_Drive_Suppr_Kinase"/>
</dbReference>
<organism evidence="3 4">
    <name type="scientific">Lepraria finkii</name>
    <dbReference type="NCBI Taxonomy" id="1340010"/>
    <lineage>
        <taxon>Eukaryota</taxon>
        <taxon>Fungi</taxon>
        <taxon>Dikarya</taxon>
        <taxon>Ascomycota</taxon>
        <taxon>Pezizomycotina</taxon>
        <taxon>Lecanoromycetes</taxon>
        <taxon>OSLEUM clade</taxon>
        <taxon>Lecanoromycetidae</taxon>
        <taxon>Lecanorales</taxon>
        <taxon>Lecanorineae</taxon>
        <taxon>Stereocaulaceae</taxon>
        <taxon>Lepraria</taxon>
    </lineage>
</organism>
<reference evidence="3 4" key="1">
    <citation type="submission" date="2024-09" db="EMBL/GenBank/DDBJ databases">
        <title>Rethinking Asexuality: The Enigmatic Case of Functional Sexual Genes in Lepraria (Stereocaulaceae).</title>
        <authorList>
            <person name="Doellman M."/>
            <person name="Sun Y."/>
            <person name="Barcenas-Pena A."/>
            <person name="Lumbsch H.T."/>
            <person name="Grewe F."/>
        </authorList>
    </citation>
    <scope>NUCLEOTIDE SEQUENCE [LARGE SCALE GENOMIC DNA]</scope>
    <source>
        <strain evidence="3 4">Grewe 0041</strain>
    </source>
</reference>
<dbReference type="Pfam" id="PF00069">
    <property type="entry name" value="Pkinase"/>
    <property type="match status" value="1"/>
</dbReference>